<dbReference type="PANTHER" id="PTHR43133:SF52">
    <property type="entry name" value="ECF RNA POLYMERASE SIGMA FACTOR SIGL"/>
    <property type="match status" value="1"/>
</dbReference>
<dbReference type="PANTHER" id="PTHR43133">
    <property type="entry name" value="RNA POLYMERASE ECF-TYPE SIGMA FACTO"/>
    <property type="match status" value="1"/>
</dbReference>
<dbReference type="InterPro" id="IPR007630">
    <property type="entry name" value="RNA_pol_sigma70_r4"/>
</dbReference>
<dbReference type="Pfam" id="PF04542">
    <property type="entry name" value="Sigma70_r2"/>
    <property type="match status" value="1"/>
</dbReference>
<name>A0ABV2VW90_9ACTN</name>
<evidence type="ECO:0000259" key="8">
    <source>
        <dbReference type="Pfam" id="PF04542"/>
    </source>
</evidence>
<comment type="caution">
    <text evidence="10">The sequence shown here is derived from an EMBL/GenBank/DDBJ whole genome shotgun (WGS) entry which is preliminary data.</text>
</comment>
<dbReference type="InterPro" id="IPR039425">
    <property type="entry name" value="RNA_pol_sigma-70-like"/>
</dbReference>
<dbReference type="Gene3D" id="1.10.10.10">
    <property type="entry name" value="Winged helix-like DNA-binding domain superfamily/Winged helix DNA-binding domain"/>
    <property type="match status" value="1"/>
</dbReference>
<reference evidence="10 11" key="1">
    <citation type="submission" date="2024-06" db="EMBL/GenBank/DDBJ databases">
        <title>The Natural Products Discovery Center: Release of the First 8490 Sequenced Strains for Exploring Actinobacteria Biosynthetic Diversity.</title>
        <authorList>
            <person name="Kalkreuter E."/>
            <person name="Kautsar S.A."/>
            <person name="Yang D."/>
            <person name="Bader C.D."/>
            <person name="Teijaro C.N."/>
            <person name="Fluegel L."/>
            <person name="Davis C.M."/>
            <person name="Simpson J.R."/>
            <person name="Lauterbach L."/>
            <person name="Steele A.D."/>
            <person name="Gui C."/>
            <person name="Meng S."/>
            <person name="Li G."/>
            <person name="Viehrig K."/>
            <person name="Ye F."/>
            <person name="Su P."/>
            <person name="Kiefer A.F."/>
            <person name="Nichols A."/>
            <person name="Cepeda A.J."/>
            <person name="Yan W."/>
            <person name="Fan B."/>
            <person name="Jiang Y."/>
            <person name="Adhikari A."/>
            <person name="Zheng C.-J."/>
            <person name="Schuster L."/>
            <person name="Cowan T.M."/>
            <person name="Smanski M.J."/>
            <person name="Chevrette M.G."/>
            <person name="De Carvalho L.P.S."/>
            <person name="Shen B."/>
        </authorList>
    </citation>
    <scope>NUCLEOTIDE SEQUENCE [LARGE SCALE GENOMIC DNA]</scope>
    <source>
        <strain evidence="10 11">NPDC006286</strain>
    </source>
</reference>
<dbReference type="Gene3D" id="1.10.1740.10">
    <property type="match status" value="1"/>
</dbReference>
<dbReference type="InterPro" id="IPR036388">
    <property type="entry name" value="WH-like_DNA-bd_sf"/>
</dbReference>
<gene>
    <name evidence="10" type="ORF">ABZ071_33090</name>
</gene>
<keyword evidence="3 6" id="KW-0731">Sigma factor</keyword>
<dbReference type="InterPro" id="IPR000838">
    <property type="entry name" value="RNA_pol_sigma70_ECF_CS"/>
</dbReference>
<keyword evidence="4 6" id="KW-0238">DNA-binding</keyword>
<evidence type="ECO:0000256" key="4">
    <source>
        <dbReference type="ARBA" id="ARBA00023125"/>
    </source>
</evidence>
<proteinExistence type="inferred from homology"/>
<dbReference type="EMBL" id="JBEXRX010000209">
    <property type="protein sequence ID" value="MEU0156632.1"/>
    <property type="molecule type" value="Genomic_DNA"/>
</dbReference>
<dbReference type="Proteomes" id="UP001550348">
    <property type="component" value="Unassembled WGS sequence"/>
</dbReference>
<protein>
    <recommendedName>
        <fullName evidence="6">RNA polymerase sigma factor</fullName>
    </recommendedName>
</protein>
<dbReference type="SUPFAM" id="SSF88659">
    <property type="entry name" value="Sigma3 and sigma4 domains of RNA polymerase sigma factors"/>
    <property type="match status" value="1"/>
</dbReference>
<dbReference type="CDD" id="cd06171">
    <property type="entry name" value="Sigma70_r4"/>
    <property type="match status" value="1"/>
</dbReference>
<evidence type="ECO:0000256" key="1">
    <source>
        <dbReference type="ARBA" id="ARBA00010641"/>
    </source>
</evidence>
<dbReference type="PROSITE" id="PS01063">
    <property type="entry name" value="SIGMA70_ECF"/>
    <property type="match status" value="1"/>
</dbReference>
<dbReference type="Pfam" id="PF04545">
    <property type="entry name" value="Sigma70_r4"/>
    <property type="match status" value="1"/>
</dbReference>
<dbReference type="InterPro" id="IPR014284">
    <property type="entry name" value="RNA_pol_sigma-70_dom"/>
</dbReference>
<evidence type="ECO:0000256" key="3">
    <source>
        <dbReference type="ARBA" id="ARBA00023082"/>
    </source>
</evidence>
<dbReference type="RefSeq" id="WP_355668134.1">
    <property type="nucleotide sequence ID" value="NZ_JBEXRX010000209.1"/>
</dbReference>
<evidence type="ECO:0000256" key="5">
    <source>
        <dbReference type="ARBA" id="ARBA00023163"/>
    </source>
</evidence>
<dbReference type="InterPro" id="IPR013324">
    <property type="entry name" value="RNA_pol_sigma_r3/r4-like"/>
</dbReference>
<feature type="domain" description="RNA polymerase sigma-70 region 4" evidence="9">
    <location>
        <begin position="133"/>
        <end position="182"/>
    </location>
</feature>
<evidence type="ECO:0000256" key="7">
    <source>
        <dbReference type="SAM" id="MobiDB-lite"/>
    </source>
</evidence>
<dbReference type="SUPFAM" id="SSF88946">
    <property type="entry name" value="Sigma2 domain of RNA polymerase sigma factors"/>
    <property type="match status" value="1"/>
</dbReference>
<feature type="region of interest" description="Disordered" evidence="7">
    <location>
        <begin position="100"/>
        <end position="119"/>
    </location>
</feature>
<feature type="domain" description="RNA polymerase sigma-70 region 2" evidence="8">
    <location>
        <begin position="32"/>
        <end position="99"/>
    </location>
</feature>
<keyword evidence="5 6" id="KW-0804">Transcription</keyword>
<comment type="similarity">
    <text evidence="1 6">Belongs to the sigma-70 factor family. ECF subfamily.</text>
</comment>
<accession>A0ABV2VW90</accession>
<organism evidence="10 11">
    <name type="scientific">Micromonospora fulviviridis</name>
    <dbReference type="NCBI Taxonomy" id="47860"/>
    <lineage>
        <taxon>Bacteria</taxon>
        <taxon>Bacillati</taxon>
        <taxon>Actinomycetota</taxon>
        <taxon>Actinomycetes</taxon>
        <taxon>Micromonosporales</taxon>
        <taxon>Micromonosporaceae</taxon>
        <taxon>Micromonospora</taxon>
    </lineage>
</organism>
<dbReference type="NCBIfam" id="TIGR02937">
    <property type="entry name" value="sigma70-ECF"/>
    <property type="match status" value="1"/>
</dbReference>
<evidence type="ECO:0000313" key="10">
    <source>
        <dbReference type="EMBL" id="MEU0156632.1"/>
    </source>
</evidence>
<evidence type="ECO:0000256" key="6">
    <source>
        <dbReference type="RuleBase" id="RU000716"/>
    </source>
</evidence>
<feature type="compositionally biased region" description="Basic and acidic residues" evidence="7">
    <location>
        <begin position="105"/>
        <end position="119"/>
    </location>
</feature>
<dbReference type="InterPro" id="IPR013325">
    <property type="entry name" value="RNA_pol_sigma_r2"/>
</dbReference>
<evidence type="ECO:0000313" key="11">
    <source>
        <dbReference type="Proteomes" id="UP001550348"/>
    </source>
</evidence>
<dbReference type="InterPro" id="IPR007627">
    <property type="entry name" value="RNA_pol_sigma70_r2"/>
</dbReference>
<sequence>MRVEDKGPEDEMSKAVEPKSLELASDAGIRELYEAHVPALRAFLLRLTWGDWHRAEDILQETLMRAWRHPEARAESAGWSRPWLFTVARRIAIDQARASQVRPSELGDHRLDDRPDPDDRIEEAIDREEVRAALLSMPDRFRDVLIEVYFQDRSVPEAAEILGVPEGTIKSRTFYALRALRAALLERGFMNQAE</sequence>
<evidence type="ECO:0000259" key="9">
    <source>
        <dbReference type="Pfam" id="PF04545"/>
    </source>
</evidence>
<keyword evidence="11" id="KW-1185">Reference proteome</keyword>
<evidence type="ECO:0000256" key="2">
    <source>
        <dbReference type="ARBA" id="ARBA00023015"/>
    </source>
</evidence>
<keyword evidence="2 6" id="KW-0805">Transcription regulation</keyword>